<comment type="caution">
    <text evidence="3">The sequence shown here is derived from an EMBL/GenBank/DDBJ whole genome shotgun (WGS) entry which is preliminary data.</text>
</comment>
<gene>
    <name evidence="3" type="ORF">C9J27_03965</name>
</gene>
<feature type="chain" id="PRO_5015668076" evidence="2">
    <location>
        <begin position="24"/>
        <end position="311"/>
    </location>
</feature>
<sequence>MKSFNRIILTIAASGVFIPSAFADSGENGSDHGKLLPLGKDIAPEYNFKIDDKLSDAETYWKKYGKVEEERSKALSTAIINISKVRNLDKLKNAKSISEDENKLENARIDKFLEDSLVSKIATKTGDTKAQEDIIKREAIVQNNIGTKSNLDVDKLEKRQNIFFDKMSSYLNDKLNSISPKNDPLGGVSQMAKAPIAAPISPEATTPTSDDAKHEKEPTQQPFVFNANDTVIDARIKNIRQKYTSVVFSFLVPSADDNDPEPMFVERKIDPSTKKIIVYPDLIHEYVIKIIKYSPRKIEYKVNKKRYIVEI</sequence>
<dbReference type="EMBL" id="PYNF01000002">
    <property type="protein sequence ID" value="PSV01189.1"/>
    <property type="molecule type" value="Genomic_DNA"/>
</dbReference>
<feature type="region of interest" description="Disordered" evidence="1">
    <location>
        <begin position="197"/>
        <end position="219"/>
    </location>
</feature>
<reference evidence="3 4" key="1">
    <citation type="submission" date="2018-01" db="EMBL/GenBank/DDBJ databases">
        <title>Whole genome sequencing of Histamine producing bacteria.</title>
        <authorList>
            <person name="Butler K."/>
        </authorList>
    </citation>
    <scope>NUCLEOTIDE SEQUENCE [LARGE SCALE GENOMIC DNA]</scope>
    <source>
        <strain evidence="3 4">FS-7.2</strain>
    </source>
</reference>
<organism evidence="3 4">
    <name type="scientific">Photobacterium kishitanii</name>
    <dbReference type="NCBI Taxonomy" id="318456"/>
    <lineage>
        <taxon>Bacteria</taxon>
        <taxon>Pseudomonadati</taxon>
        <taxon>Pseudomonadota</taxon>
        <taxon>Gammaproteobacteria</taxon>
        <taxon>Vibrionales</taxon>
        <taxon>Vibrionaceae</taxon>
        <taxon>Photobacterium</taxon>
    </lineage>
</organism>
<dbReference type="AlphaFoldDB" id="A0A2T3KN08"/>
<proteinExistence type="predicted"/>
<protein>
    <submittedName>
        <fullName evidence="3">Uncharacterized protein</fullName>
    </submittedName>
</protein>
<evidence type="ECO:0000313" key="3">
    <source>
        <dbReference type="EMBL" id="PSV01189.1"/>
    </source>
</evidence>
<evidence type="ECO:0000256" key="1">
    <source>
        <dbReference type="SAM" id="MobiDB-lite"/>
    </source>
</evidence>
<evidence type="ECO:0000256" key="2">
    <source>
        <dbReference type="SAM" id="SignalP"/>
    </source>
</evidence>
<dbReference type="Proteomes" id="UP000241426">
    <property type="component" value="Unassembled WGS sequence"/>
</dbReference>
<name>A0A2T3KN08_9GAMM</name>
<dbReference type="RefSeq" id="WP_107288916.1">
    <property type="nucleotide sequence ID" value="NZ_PYNF01000002.1"/>
</dbReference>
<evidence type="ECO:0000313" key="4">
    <source>
        <dbReference type="Proteomes" id="UP000241426"/>
    </source>
</evidence>
<feature type="signal peptide" evidence="2">
    <location>
        <begin position="1"/>
        <end position="23"/>
    </location>
</feature>
<accession>A0A2T3KN08</accession>
<keyword evidence="2" id="KW-0732">Signal</keyword>